<keyword evidence="3" id="KW-1185">Reference proteome</keyword>
<feature type="region of interest" description="Disordered" evidence="1">
    <location>
        <begin position="244"/>
        <end position="292"/>
    </location>
</feature>
<evidence type="ECO:0000256" key="1">
    <source>
        <dbReference type="SAM" id="MobiDB-lite"/>
    </source>
</evidence>
<dbReference type="AlphaFoldDB" id="A0A0D0AMK0"/>
<evidence type="ECO:0000313" key="2">
    <source>
        <dbReference type="EMBL" id="KIK35427.1"/>
    </source>
</evidence>
<dbReference type="InParanoid" id="A0A0D0AMK0"/>
<dbReference type="HOGENOM" id="CLU_716060_0_0_1"/>
<accession>A0A0D0AMK0</accession>
<organism evidence="2 3">
    <name type="scientific">Suillus luteus UH-Slu-Lm8-n1</name>
    <dbReference type="NCBI Taxonomy" id="930992"/>
    <lineage>
        <taxon>Eukaryota</taxon>
        <taxon>Fungi</taxon>
        <taxon>Dikarya</taxon>
        <taxon>Basidiomycota</taxon>
        <taxon>Agaricomycotina</taxon>
        <taxon>Agaricomycetes</taxon>
        <taxon>Agaricomycetidae</taxon>
        <taxon>Boletales</taxon>
        <taxon>Suillineae</taxon>
        <taxon>Suillaceae</taxon>
        <taxon>Suillus</taxon>
    </lineage>
</organism>
<protein>
    <submittedName>
        <fullName evidence="2">Uncharacterized protein</fullName>
    </submittedName>
</protein>
<gene>
    <name evidence="2" type="ORF">CY34DRAFT_109898</name>
</gene>
<feature type="compositionally biased region" description="Polar residues" evidence="1">
    <location>
        <begin position="253"/>
        <end position="267"/>
    </location>
</feature>
<proteinExistence type="predicted"/>
<reference evidence="3" key="2">
    <citation type="submission" date="2015-01" db="EMBL/GenBank/DDBJ databases">
        <title>Evolutionary Origins and Diversification of the Mycorrhizal Mutualists.</title>
        <authorList>
            <consortium name="DOE Joint Genome Institute"/>
            <consortium name="Mycorrhizal Genomics Consortium"/>
            <person name="Kohler A."/>
            <person name="Kuo A."/>
            <person name="Nagy L.G."/>
            <person name="Floudas D."/>
            <person name="Copeland A."/>
            <person name="Barry K.W."/>
            <person name="Cichocki N."/>
            <person name="Veneault-Fourrey C."/>
            <person name="LaButti K."/>
            <person name="Lindquist E.A."/>
            <person name="Lipzen A."/>
            <person name="Lundell T."/>
            <person name="Morin E."/>
            <person name="Murat C."/>
            <person name="Riley R."/>
            <person name="Ohm R."/>
            <person name="Sun H."/>
            <person name="Tunlid A."/>
            <person name="Henrissat B."/>
            <person name="Grigoriev I.V."/>
            <person name="Hibbett D.S."/>
            <person name="Martin F."/>
        </authorList>
    </citation>
    <scope>NUCLEOTIDE SEQUENCE [LARGE SCALE GENOMIC DNA]</scope>
    <source>
        <strain evidence="3">UH-Slu-Lm8-n1</strain>
    </source>
</reference>
<dbReference type="Proteomes" id="UP000054485">
    <property type="component" value="Unassembled WGS sequence"/>
</dbReference>
<evidence type="ECO:0000313" key="3">
    <source>
        <dbReference type="Proteomes" id="UP000054485"/>
    </source>
</evidence>
<name>A0A0D0AMK0_9AGAM</name>
<sequence length="386" mass="43541">MAPDRVKTRANVAADRLRQESQRAKLAAQASNTKNAVLELDETSDTLCVWYWPVNDDGERVVPSGLAQHRRSHRFRGPRCLCAFIDGDDDTGNHHEAALIVLARGPHAGEYAARCATSKCGYAVFIEEIHNSSGLPTKHYPRRTSDEARPQEIVFFDGNDIKLDVIQRRQLRRNQTHQVFDRLLKLDSFSRPGLTEAEFHHFLTCCNGCDLIMTRRMFERHDCVGKTKEGNTVTECDRTDNARYKSHRDDSASDSWSTLETSLSAPSNVLPARPDTRNTPRETPTPTSALCSLRATSPDKSGLCPTLRALSTDEANSEITIASGLPIWRKTEDIHLLGFEVIWVKSMRVGLMAIRDERCKNLRPALINTIHKYYWIRNSHTPSSTT</sequence>
<dbReference type="EMBL" id="KN835625">
    <property type="protein sequence ID" value="KIK35427.1"/>
    <property type="molecule type" value="Genomic_DNA"/>
</dbReference>
<dbReference type="OrthoDB" id="2611509at2759"/>
<reference evidence="2 3" key="1">
    <citation type="submission" date="2014-04" db="EMBL/GenBank/DDBJ databases">
        <authorList>
            <consortium name="DOE Joint Genome Institute"/>
            <person name="Kuo A."/>
            <person name="Ruytinx J."/>
            <person name="Rineau F."/>
            <person name="Colpaert J."/>
            <person name="Kohler A."/>
            <person name="Nagy L.G."/>
            <person name="Floudas D."/>
            <person name="Copeland A."/>
            <person name="Barry K.W."/>
            <person name="Cichocki N."/>
            <person name="Veneault-Fourrey C."/>
            <person name="LaButti K."/>
            <person name="Lindquist E.A."/>
            <person name="Lipzen A."/>
            <person name="Lundell T."/>
            <person name="Morin E."/>
            <person name="Murat C."/>
            <person name="Sun H."/>
            <person name="Tunlid A."/>
            <person name="Henrissat B."/>
            <person name="Grigoriev I.V."/>
            <person name="Hibbett D.S."/>
            <person name="Martin F."/>
            <person name="Nordberg H.P."/>
            <person name="Cantor M.N."/>
            <person name="Hua S.X."/>
        </authorList>
    </citation>
    <scope>NUCLEOTIDE SEQUENCE [LARGE SCALE GENOMIC DNA]</scope>
    <source>
        <strain evidence="2 3">UH-Slu-Lm8-n1</strain>
    </source>
</reference>